<comment type="function">
    <text evidence="4">Enhances distal genes transcription elongation in a specialized subset of operons that encode extracytoplasmic components.</text>
</comment>
<evidence type="ECO:0000259" key="5">
    <source>
        <dbReference type="SMART" id="SM00738"/>
    </source>
</evidence>
<protein>
    <recommendedName>
        <fullName evidence="4">Transcription antitermination protein RfaH</fullName>
    </recommendedName>
</protein>
<evidence type="ECO:0000256" key="2">
    <source>
        <dbReference type="ARBA" id="ARBA00023015"/>
    </source>
</evidence>
<dbReference type="SUPFAM" id="SSF82679">
    <property type="entry name" value="N-utilization substance G protein NusG, N-terminal domain"/>
    <property type="match status" value="1"/>
</dbReference>
<dbReference type="Pfam" id="PF02357">
    <property type="entry name" value="NusG"/>
    <property type="match status" value="1"/>
</dbReference>
<comment type="caution">
    <text evidence="7">The sequence shown here is derived from an EMBL/GenBank/DDBJ whole genome shotgun (WGS) entry which is preliminary data.</text>
</comment>
<dbReference type="Proteomes" id="UP000027219">
    <property type="component" value="Unassembled WGS sequence"/>
</dbReference>
<dbReference type="NCBIfam" id="NF006534">
    <property type="entry name" value="PRK09014.1"/>
    <property type="match status" value="1"/>
</dbReference>
<dbReference type="PANTHER" id="PTHR30265:SF7">
    <property type="entry name" value="TRANSCRIPTION ANTITERMINATION PROTEIN RFAH"/>
    <property type="match status" value="1"/>
</dbReference>
<dbReference type="InterPro" id="IPR036735">
    <property type="entry name" value="NGN_dom_sf"/>
</dbReference>
<dbReference type="HAMAP" id="MF_00951">
    <property type="entry name" value="RfaH"/>
    <property type="match status" value="1"/>
</dbReference>
<dbReference type="RefSeq" id="WP_032551842.1">
    <property type="nucleotide sequence ID" value="NZ_BTGL01000003.1"/>
</dbReference>
<keyword evidence="8" id="KW-1185">Reference proteome</keyword>
<reference evidence="6 9" key="2">
    <citation type="submission" date="2019-09" db="EMBL/GenBank/DDBJ databases">
        <title>Vibrio Fortis S7-72.</title>
        <authorList>
            <person name="Das S.K."/>
        </authorList>
    </citation>
    <scope>NUCLEOTIDE SEQUENCE [LARGE SCALE GENOMIC DNA]</scope>
    <source>
        <strain evidence="6 9">S7-72</strain>
    </source>
</reference>
<keyword evidence="4" id="KW-0238">DNA-binding</keyword>
<dbReference type="STRING" id="212667.VFDL14_01130"/>
<dbReference type="GO" id="GO:0005829">
    <property type="term" value="C:cytosol"/>
    <property type="evidence" value="ECO:0007669"/>
    <property type="project" value="TreeGrafter"/>
</dbReference>
<sequence>MKRWYLLYCKRGEQLRAKQHMENQGVECFYPQLEVEKVVRGKKKRVKEPLFPSYIFVRFDYEQGPSFTTLRSTRGVVDFIKFGAMPHEVQGDLIYELKQIERECQGYPVDDCPQLCPDYQAGDVVEICSGQFAGIKAVYHEKDGEARSIMLVQMISQVVPVSIENAALAARI</sequence>
<accession>A0A066UTW9</accession>
<reference evidence="7 8" key="1">
    <citation type="submission" date="2014-02" db="EMBL/GenBank/DDBJ databases">
        <title>Vibrio fortis Dalian14 Genome Sequencing.</title>
        <authorList>
            <person name="Wang Y."/>
            <person name="Song L."/>
            <person name="Liu G."/>
            <person name="Ding J."/>
        </authorList>
    </citation>
    <scope>NUCLEOTIDE SEQUENCE [LARGE SCALE GENOMIC DNA]</scope>
    <source>
        <strain evidence="7 8">Dalian14</strain>
    </source>
</reference>
<dbReference type="InterPro" id="IPR006645">
    <property type="entry name" value="NGN-like_dom"/>
</dbReference>
<evidence type="ECO:0000256" key="3">
    <source>
        <dbReference type="ARBA" id="ARBA00023163"/>
    </source>
</evidence>
<evidence type="ECO:0000256" key="1">
    <source>
        <dbReference type="ARBA" id="ARBA00022814"/>
    </source>
</evidence>
<dbReference type="OrthoDB" id="9790639at2"/>
<comment type="similarity">
    <text evidence="4">Belongs to the RfaH family.</text>
</comment>
<evidence type="ECO:0000313" key="8">
    <source>
        <dbReference type="Proteomes" id="UP000027219"/>
    </source>
</evidence>
<dbReference type="GO" id="GO:0006354">
    <property type="term" value="P:DNA-templated transcription elongation"/>
    <property type="evidence" value="ECO:0007669"/>
    <property type="project" value="InterPro"/>
</dbReference>
<dbReference type="EMBL" id="VXDD01000001">
    <property type="protein sequence ID" value="KAB0303059.1"/>
    <property type="molecule type" value="Genomic_DNA"/>
</dbReference>
<dbReference type="InterPro" id="IPR010215">
    <property type="entry name" value="Transcription_antiterm_RfaH"/>
</dbReference>
<gene>
    <name evidence="4 6" type="primary">rfaH</name>
    <name evidence="6" type="ORF">F2Z80_03385</name>
    <name evidence="7" type="ORF">VFDL14_01130</name>
</gene>
<keyword evidence="3 4" id="KW-0804">Transcription</keyword>
<dbReference type="Proteomes" id="UP000326687">
    <property type="component" value="Unassembled WGS sequence"/>
</dbReference>
<dbReference type="SMART" id="SM00738">
    <property type="entry name" value="NGN"/>
    <property type="match status" value="1"/>
</dbReference>
<evidence type="ECO:0000313" key="6">
    <source>
        <dbReference type="EMBL" id="KAB0303059.1"/>
    </source>
</evidence>
<dbReference type="CDD" id="cd09892">
    <property type="entry name" value="NGN_SP_RfaH"/>
    <property type="match status" value="1"/>
</dbReference>
<dbReference type="NCBIfam" id="TIGR01955">
    <property type="entry name" value="RfaH"/>
    <property type="match status" value="1"/>
</dbReference>
<keyword evidence="1 4" id="KW-0889">Transcription antitermination</keyword>
<organism evidence="7 8">
    <name type="scientific">Vibrio fortis</name>
    <dbReference type="NCBI Taxonomy" id="212667"/>
    <lineage>
        <taxon>Bacteria</taxon>
        <taxon>Pseudomonadati</taxon>
        <taxon>Pseudomonadota</taxon>
        <taxon>Gammaproteobacteria</taxon>
        <taxon>Vibrionales</taxon>
        <taxon>Vibrionaceae</taxon>
        <taxon>Vibrio</taxon>
    </lineage>
</organism>
<comment type="subunit">
    <text evidence="4">Interacts with both the nontemplate DNA and the RNA polymerase (RNAP).</text>
</comment>
<dbReference type="PANTHER" id="PTHR30265">
    <property type="entry name" value="RHO-INTERACTING TRANSCRIPTION TERMINATION FACTOR NUSG"/>
    <property type="match status" value="1"/>
</dbReference>
<dbReference type="GO" id="GO:0001073">
    <property type="term" value="F:transcription antitermination factor activity, DNA binding"/>
    <property type="evidence" value="ECO:0007669"/>
    <property type="project" value="UniProtKB-UniRule"/>
</dbReference>
<dbReference type="InterPro" id="IPR043425">
    <property type="entry name" value="NusG-like"/>
</dbReference>
<dbReference type="Gene3D" id="3.30.70.940">
    <property type="entry name" value="NusG, N-terminal domain"/>
    <property type="match status" value="1"/>
</dbReference>
<feature type="domain" description="NusG-like N-terminal" evidence="5">
    <location>
        <begin position="1"/>
        <end position="101"/>
    </location>
</feature>
<evidence type="ECO:0000313" key="7">
    <source>
        <dbReference type="EMBL" id="KDN27618.1"/>
    </source>
</evidence>
<dbReference type="EMBL" id="JFFR01000025">
    <property type="protein sequence ID" value="KDN27618.1"/>
    <property type="molecule type" value="Genomic_DNA"/>
</dbReference>
<name>A0A066UTW9_9VIBR</name>
<evidence type="ECO:0000256" key="4">
    <source>
        <dbReference type="HAMAP-Rule" id="MF_00951"/>
    </source>
</evidence>
<evidence type="ECO:0000313" key="9">
    <source>
        <dbReference type="Proteomes" id="UP000326687"/>
    </source>
</evidence>
<keyword evidence="2 4" id="KW-0805">Transcription regulation</keyword>
<dbReference type="GO" id="GO:0003677">
    <property type="term" value="F:DNA binding"/>
    <property type="evidence" value="ECO:0007669"/>
    <property type="project" value="UniProtKB-UniRule"/>
</dbReference>
<proteinExistence type="inferred from homology"/>
<dbReference type="AlphaFoldDB" id="A0A066UTW9"/>